<reference evidence="4" key="1">
    <citation type="journal article" date="2014" name="Int. J. Syst. Evol. Microbiol.">
        <title>Complete genome sequence of Corynebacterium casei LMG S-19264T (=DSM 44701T), isolated from a smear-ripened cheese.</title>
        <authorList>
            <consortium name="US DOE Joint Genome Institute (JGI-PGF)"/>
            <person name="Walter F."/>
            <person name="Albersmeier A."/>
            <person name="Kalinowski J."/>
            <person name="Ruckert C."/>
        </authorList>
    </citation>
    <scope>NUCLEOTIDE SEQUENCE</scope>
    <source>
        <strain evidence="4">CCM 7664</strain>
    </source>
</reference>
<reference evidence="4" key="2">
    <citation type="submission" date="2020-09" db="EMBL/GenBank/DDBJ databases">
        <authorList>
            <person name="Sun Q."/>
            <person name="Sedlacek I."/>
        </authorList>
    </citation>
    <scope>NUCLEOTIDE SEQUENCE</scope>
    <source>
        <strain evidence="4">CCM 7664</strain>
    </source>
</reference>
<evidence type="ECO:0000313" key="4">
    <source>
        <dbReference type="EMBL" id="GGI53997.1"/>
    </source>
</evidence>
<dbReference type="InterPro" id="IPR050882">
    <property type="entry name" value="Prepilin_peptidase/N-MTase"/>
</dbReference>
<feature type="transmembrane region" description="Helical" evidence="2">
    <location>
        <begin position="25"/>
        <end position="45"/>
    </location>
</feature>
<feature type="transmembrane region" description="Helical" evidence="2">
    <location>
        <begin position="52"/>
        <end position="69"/>
    </location>
</feature>
<dbReference type="Pfam" id="PF01478">
    <property type="entry name" value="Peptidase_A24"/>
    <property type="match status" value="1"/>
</dbReference>
<dbReference type="RefSeq" id="WP_188420104.1">
    <property type="nucleotide sequence ID" value="NZ_BMDP01000002.1"/>
</dbReference>
<accession>A0A8J3AZR4</accession>
<dbReference type="Proteomes" id="UP000627205">
    <property type="component" value="Unassembled WGS sequence"/>
</dbReference>
<dbReference type="EMBL" id="BMDP01000002">
    <property type="protein sequence ID" value="GGI53997.1"/>
    <property type="molecule type" value="Genomic_DNA"/>
</dbReference>
<organism evidence="4 5">
    <name type="scientific">Oxalicibacterium solurbis</name>
    <dbReference type="NCBI Taxonomy" id="69280"/>
    <lineage>
        <taxon>Bacteria</taxon>
        <taxon>Pseudomonadati</taxon>
        <taxon>Pseudomonadota</taxon>
        <taxon>Betaproteobacteria</taxon>
        <taxon>Burkholderiales</taxon>
        <taxon>Oxalobacteraceae</taxon>
        <taxon>Oxalicibacterium</taxon>
    </lineage>
</organism>
<dbReference type="GO" id="GO:0005886">
    <property type="term" value="C:plasma membrane"/>
    <property type="evidence" value="ECO:0007669"/>
    <property type="project" value="TreeGrafter"/>
</dbReference>
<sequence length="165" mass="18004">MPFLLVLCLAIFVYDVLYRRVPNNLLLLALLIHAGFLMITGHGFAGIDVWQSAIGGAIAFAVFLPLYLLRVMGAGDVKFFTLLGFLLGIQYLAITWLVASLMAGLHAAAWIAWQHGITADLPALGQMAHKIADSRFYRRMVEHRSGRKGIPYAAYLACAALVATA</sequence>
<evidence type="ECO:0000256" key="2">
    <source>
        <dbReference type="SAM" id="Phobius"/>
    </source>
</evidence>
<dbReference type="AlphaFoldDB" id="A0A8J3AZR4"/>
<gene>
    <name evidence="4" type="ORF">GCM10011430_11710</name>
</gene>
<evidence type="ECO:0000313" key="5">
    <source>
        <dbReference type="Proteomes" id="UP000627205"/>
    </source>
</evidence>
<feature type="domain" description="Prepilin type IV endopeptidase peptidase" evidence="3">
    <location>
        <begin position="3"/>
        <end position="106"/>
    </location>
</feature>
<keyword evidence="2" id="KW-1133">Transmembrane helix</keyword>
<dbReference type="PANTHER" id="PTHR30487:SF0">
    <property type="entry name" value="PREPILIN LEADER PEPTIDASE_N-METHYLTRANSFERASE-RELATED"/>
    <property type="match status" value="1"/>
</dbReference>
<dbReference type="InterPro" id="IPR000045">
    <property type="entry name" value="Prepilin_IV_endopep_pep"/>
</dbReference>
<keyword evidence="2" id="KW-0812">Transmembrane</keyword>
<dbReference type="GO" id="GO:0006465">
    <property type="term" value="P:signal peptide processing"/>
    <property type="evidence" value="ECO:0007669"/>
    <property type="project" value="TreeGrafter"/>
</dbReference>
<comment type="caution">
    <text evidence="4">The sequence shown here is derived from an EMBL/GenBank/DDBJ whole genome shotgun (WGS) entry which is preliminary data.</text>
</comment>
<protein>
    <recommendedName>
        <fullName evidence="3">Prepilin type IV endopeptidase peptidase domain-containing protein</fullName>
    </recommendedName>
</protein>
<feature type="transmembrane region" description="Helical" evidence="2">
    <location>
        <begin position="89"/>
        <end position="113"/>
    </location>
</feature>
<evidence type="ECO:0000256" key="1">
    <source>
        <dbReference type="ARBA" id="ARBA00005801"/>
    </source>
</evidence>
<keyword evidence="5" id="KW-1185">Reference proteome</keyword>
<keyword evidence="2" id="KW-0472">Membrane</keyword>
<evidence type="ECO:0000259" key="3">
    <source>
        <dbReference type="Pfam" id="PF01478"/>
    </source>
</evidence>
<dbReference type="GO" id="GO:0004190">
    <property type="term" value="F:aspartic-type endopeptidase activity"/>
    <property type="evidence" value="ECO:0007669"/>
    <property type="project" value="InterPro"/>
</dbReference>
<dbReference type="Gene3D" id="1.20.120.1220">
    <property type="match status" value="1"/>
</dbReference>
<name>A0A8J3AZR4_9BURK</name>
<proteinExistence type="inferred from homology"/>
<dbReference type="PANTHER" id="PTHR30487">
    <property type="entry name" value="TYPE 4 PREPILIN-LIKE PROTEINS LEADER PEPTIDE-PROCESSING ENZYME"/>
    <property type="match status" value="1"/>
</dbReference>
<comment type="similarity">
    <text evidence="1">Belongs to the peptidase A24 family.</text>
</comment>